<sequence>MSRVGKCIDNAPIESFFGHFKCESHELKKYKSYEDLVEDIDRYMRFYNKERYQQNLNNLAPIEYRYQVAA</sequence>
<dbReference type="GO" id="GO:0015074">
    <property type="term" value="P:DNA integration"/>
    <property type="evidence" value="ECO:0007669"/>
    <property type="project" value="InterPro"/>
</dbReference>
<comment type="caution">
    <text evidence="2">The sequence shown here is derived from an EMBL/GenBank/DDBJ whole genome shotgun (WGS) entry which is preliminary data.</text>
</comment>
<proteinExistence type="predicted"/>
<dbReference type="Proteomes" id="UP000228680">
    <property type="component" value="Unassembled WGS sequence"/>
</dbReference>
<keyword evidence="3" id="KW-1185">Reference proteome</keyword>
<dbReference type="InterPro" id="IPR012337">
    <property type="entry name" value="RNaseH-like_sf"/>
</dbReference>
<dbReference type="PANTHER" id="PTHR46889">
    <property type="entry name" value="TRANSPOSASE INSF FOR INSERTION SEQUENCE IS3B-RELATED"/>
    <property type="match status" value="1"/>
</dbReference>
<dbReference type="Pfam" id="PF13333">
    <property type="entry name" value="rve_2"/>
    <property type="match status" value="1"/>
</dbReference>
<organism evidence="2 3">
    <name type="scientific">Chryseomicrobium excrementi</name>
    <dbReference type="NCBI Taxonomy" id="2041346"/>
    <lineage>
        <taxon>Bacteria</taxon>
        <taxon>Bacillati</taxon>
        <taxon>Bacillota</taxon>
        <taxon>Bacilli</taxon>
        <taxon>Bacillales</taxon>
        <taxon>Caryophanaceae</taxon>
        <taxon>Chryseomicrobium</taxon>
    </lineage>
</organism>
<name>A0A2M9EWK9_9BACL</name>
<protein>
    <recommendedName>
        <fullName evidence="1">Integrase catalytic domain-containing protein</fullName>
    </recommendedName>
</protein>
<dbReference type="OrthoDB" id="9781005at2"/>
<accession>A0A2M9EWK9</accession>
<dbReference type="AlphaFoldDB" id="A0A2M9EWK9"/>
<dbReference type="PANTHER" id="PTHR46889:SF4">
    <property type="entry name" value="TRANSPOSASE INSO FOR INSERTION SEQUENCE ELEMENT IS911B-RELATED"/>
    <property type="match status" value="1"/>
</dbReference>
<evidence type="ECO:0000313" key="3">
    <source>
        <dbReference type="Proteomes" id="UP000228680"/>
    </source>
</evidence>
<dbReference type="EMBL" id="PCGR01000007">
    <property type="protein sequence ID" value="PJK15589.1"/>
    <property type="molecule type" value="Genomic_DNA"/>
</dbReference>
<dbReference type="InterPro" id="IPR001584">
    <property type="entry name" value="Integrase_cat-core"/>
</dbReference>
<dbReference type="SUPFAM" id="SSF53098">
    <property type="entry name" value="Ribonuclease H-like"/>
    <property type="match status" value="1"/>
</dbReference>
<dbReference type="InterPro" id="IPR050900">
    <property type="entry name" value="Transposase_IS3/IS150/IS904"/>
</dbReference>
<evidence type="ECO:0000313" key="2">
    <source>
        <dbReference type="EMBL" id="PJK15589.1"/>
    </source>
</evidence>
<feature type="domain" description="Integrase catalytic" evidence="1">
    <location>
        <begin position="14"/>
        <end position="67"/>
    </location>
</feature>
<reference evidence="2 3" key="1">
    <citation type="submission" date="2017-10" db="EMBL/GenBank/DDBJ databases">
        <title>Draft genome of Chryseomicrobium casticus sp. nov.</title>
        <authorList>
            <person name="Chakraborty R."/>
            <person name="Saha T."/>
        </authorList>
    </citation>
    <scope>NUCLEOTIDE SEQUENCE [LARGE SCALE GENOMIC DNA]</scope>
    <source>
        <strain evidence="2 3">ET03</strain>
    </source>
</reference>
<evidence type="ECO:0000259" key="1">
    <source>
        <dbReference type="Pfam" id="PF13333"/>
    </source>
</evidence>
<gene>
    <name evidence="2" type="ORF">CQS04_13360</name>
</gene>